<name>A0A830EGR2_9CREN</name>
<evidence type="ECO:0000313" key="2">
    <source>
        <dbReference type="EMBL" id="GGI69629.1"/>
    </source>
</evidence>
<dbReference type="Proteomes" id="UP000657075">
    <property type="component" value="Unassembled WGS sequence"/>
</dbReference>
<evidence type="ECO:0000313" key="1">
    <source>
        <dbReference type="EMBL" id="BDR91882.1"/>
    </source>
</evidence>
<dbReference type="RefSeq" id="WP_188602411.1">
    <property type="nucleotide sequence ID" value="NZ_AP026830.1"/>
</dbReference>
<dbReference type="AlphaFoldDB" id="A0A830EGR2"/>
<gene>
    <name evidence="2" type="ORF">GCM10007112_03270</name>
    <name evidence="1" type="ORF">Vsou_09750</name>
</gene>
<accession>A0A830EGR2</accession>
<reference evidence="4" key="3">
    <citation type="submission" date="2022-09" db="EMBL/GenBank/DDBJ databases">
        <title>Complete genome sequence of Vulcanisaeta souniana.</title>
        <authorList>
            <person name="Kato S."/>
            <person name="Itoh T."/>
            <person name="Ohkuma M."/>
        </authorList>
    </citation>
    <scope>NUCLEOTIDE SEQUENCE [LARGE SCALE GENOMIC DNA]</scope>
    <source>
        <strain evidence="4">JCM 11219</strain>
    </source>
</reference>
<evidence type="ECO:0000313" key="4">
    <source>
        <dbReference type="Proteomes" id="UP001060771"/>
    </source>
</evidence>
<dbReference type="InterPro" id="IPR052209">
    <property type="entry name" value="CbiZ"/>
</dbReference>
<dbReference type="PANTHER" id="PTHR35336">
    <property type="entry name" value="ADENOSYLCOBINAMIDE AMIDOHYDROLASE"/>
    <property type="match status" value="1"/>
</dbReference>
<dbReference type="OrthoDB" id="25996at2157"/>
<dbReference type="Proteomes" id="UP001060771">
    <property type="component" value="Chromosome"/>
</dbReference>
<dbReference type="EMBL" id="BMNM01000001">
    <property type="protein sequence ID" value="GGI69629.1"/>
    <property type="molecule type" value="Genomic_DNA"/>
</dbReference>
<protein>
    <submittedName>
        <fullName evidence="2">Adenosylcobinamide amidohydrolase</fullName>
    </submittedName>
</protein>
<dbReference type="InterPro" id="IPR002808">
    <property type="entry name" value="AdoCbi_amidolase"/>
</dbReference>
<reference evidence="2" key="1">
    <citation type="journal article" date="2014" name="Int. J. Syst. Evol. Microbiol.">
        <title>Complete genome sequence of Corynebacterium casei LMG S-19264T (=DSM 44701T), isolated from a smear-ripened cheese.</title>
        <authorList>
            <consortium name="US DOE Joint Genome Institute (JGI-PGF)"/>
            <person name="Walter F."/>
            <person name="Albersmeier A."/>
            <person name="Kalinowski J."/>
            <person name="Ruckert C."/>
        </authorList>
    </citation>
    <scope>NUCLEOTIDE SEQUENCE</scope>
    <source>
        <strain evidence="2">JCM 11219</strain>
    </source>
</reference>
<dbReference type="EMBL" id="AP026830">
    <property type="protein sequence ID" value="BDR91882.1"/>
    <property type="molecule type" value="Genomic_DNA"/>
</dbReference>
<dbReference type="PANTHER" id="PTHR35336:SF5">
    <property type="entry name" value="ADENOSYLCOBINAMIDE AMIDOHYDROLASE"/>
    <property type="match status" value="1"/>
</dbReference>
<reference evidence="1" key="4">
    <citation type="journal article" date="2023" name="Microbiol. Resour. Announc.">
        <title>Complete Genome Sequence of Vulcanisaeta souniana Strain IC-059, a Hyperthermophilic Archaeon Isolated from Hot Spring Water in Japan.</title>
        <authorList>
            <person name="Kato S."/>
            <person name="Itoh T."/>
            <person name="Wu L."/>
            <person name="Ma J."/>
            <person name="Ohkuma M."/>
        </authorList>
    </citation>
    <scope>NUCLEOTIDE SEQUENCE</scope>
    <source>
        <strain evidence="1">JCM 11219</strain>
    </source>
</reference>
<evidence type="ECO:0000313" key="3">
    <source>
        <dbReference type="Proteomes" id="UP000657075"/>
    </source>
</evidence>
<proteinExistence type="predicted"/>
<dbReference type="Pfam" id="PF01955">
    <property type="entry name" value="CbiZ"/>
    <property type="match status" value="1"/>
</dbReference>
<organism evidence="2 3">
    <name type="scientific">Vulcanisaeta souniana JCM 11219</name>
    <dbReference type="NCBI Taxonomy" id="1293586"/>
    <lineage>
        <taxon>Archaea</taxon>
        <taxon>Thermoproteota</taxon>
        <taxon>Thermoprotei</taxon>
        <taxon>Thermoproteales</taxon>
        <taxon>Thermoproteaceae</taxon>
        <taxon>Vulcanisaeta</taxon>
    </lineage>
</organism>
<keyword evidence="4" id="KW-1185">Reference proteome</keyword>
<reference evidence="2" key="2">
    <citation type="submission" date="2020-09" db="EMBL/GenBank/DDBJ databases">
        <authorList>
            <person name="Sun Q."/>
            <person name="Ohkuma M."/>
        </authorList>
    </citation>
    <scope>NUCLEOTIDE SEQUENCE</scope>
    <source>
        <strain evidence="2">JCM 11219</strain>
    </source>
</reference>
<sequence length="213" mass="23254">MINSVKYLSGSIIITLNQEVTALASTVDGGLRNGIKYIIHHQVPKDFNNDPIKEVTKVHRELSISSDKAITFLTATELPRNHITHREVINDAEIEVSITTGLTNPYRIERGSIEVWGLHESTINMAIIISKPLTVQAMIDAIMLSSQVKALTLAELTNGKIHGTTSDAVAIITPINGNRELYAGPATTIGKAVTHAVYNAVMKAYETYVKPKP</sequence>
<dbReference type="GeneID" id="76206523"/>